<dbReference type="PATRIC" id="fig|1300222.3.peg.4025"/>
<dbReference type="OrthoDB" id="1653819at2"/>
<keyword evidence="3" id="KW-1185">Reference proteome</keyword>
<dbReference type="InterPro" id="IPR019074">
    <property type="entry name" value="YabQ"/>
</dbReference>
<sequence length="189" mass="21837">MSIAVQLQTVLAMSVCGALMGMGYDTYHVFTGKGRLPAWVTFFLDILFWVGSMGVVFWVLVRVNDGIVRLPIFIGMLLGAWVYFVIGSKKYVQFLHAVIKFIRWLYRTIVAIINTLIVRPVLLLYKLVFMLVTFLLTIVTTIFGYGWKIIRTLTSPFARWGQQLGKNIFGKWAGFRSHWKKWLFGKKQK</sequence>
<dbReference type="NCBIfam" id="TIGR02893">
    <property type="entry name" value="spore_yabQ"/>
    <property type="match status" value="1"/>
</dbReference>
<feature type="transmembrane region" description="Helical" evidence="1">
    <location>
        <begin position="36"/>
        <end position="60"/>
    </location>
</feature>
<dbReference type="Pfam" id="PF09578">
    <property type="entry name" value="Spore_YabQ"/>
    <property type="match status" value="1"/>
</dbReference>
<keyword evidence="1" id="KW-0472">Membrane</keyword>
<accession>M8DCD0</accession>
<dbReference type="AlphaFoldDB" id="M8DCD0"/>
<dbReference type="RefSeq" id="WP_003390243.1">
    <property type="nucleotide sequence ID" value="NZ_APBN01000010.1"/>
</dbReference>
<feature type="transmembrane region" description="Helical" evidence="1">
    <location>
        <begin position="128"/>
        <end position="147"/>
    </location>
</feature>
<reference evidence="2 3" key="1">
    <citation type="submission" date="2013-03" db="EMBL/GenBank/DDBJ databases">
        <title>Assembly of a new bacterial strain Brevibacillus borstelensis AK1.</title>
        <authorList>
            <person name="Rajan I."/>
            <person name="PoliReddy D."/>
            <person name="Sugumar T."/>
            <person name="Rathinam K."/>
            <person name="Alqarawi S."/>
            <person name="Khalil A.B."/>
            <person name="Sivakumar N."/>
        </authorList>
    </citation>
    <scope>NUCLEOTIDE SEQUENCE [LARGE SCALE GENOMIC DNA]</scope>
    <source>
        <strain evidence="2 3">AK1</strain>
    </source>
</reference>
<keyword evidence="1" id="KW-0812">Transmembrane</keyword>
<evidence type="ECO:0000313" key="2">
    <source>
        <dbReference type="EMBL" id="EMT51068.1"/>
    </source>
</evidence>
<comment type="caution">
    <text evidence="2">The sequence shown here is derived from an EMBL/GenBank/DDBJ whole genome shotgun (WGS) entry which is preliminary data.</text>
</comment>
<proteinExistence type="predicted"/>
<dbReference type="Proteomes" id="UP000012081">
    <property type="component" value="Unassembled WGS sequence"/>
</dbReference>
<feature type="transmembrane region" description="Helical" evidence="1">
    <location>
        <begin position="66"/>
        <end position="84"/>
    </location>
</feature>
<feature type="transmembrane region" description="Helical" evidence="1">
    <location>
        <begin position="6"/>
        <end position="24"/>
    </location>
</feature>
<dbReference type="STRING" id="1300222.I532_19167"/>
<name>M8DCD0_9BACL</name>
<feature type="transmembrane region" description="Helical" evidence="1">
    <location>
        <begin position="104"/>
        <end position="122"/>
    </location>
</feature>
<keyword evidence="1" id="KW-1133">Transmembrane helix</keyword>
<evidence type="ECO:0000256" key="1">
    <source>
        <dbReference type="SAM" id="Phobius"/>
    </source>
</evidence>
<organism evidence="2 3">
    <name type="scientific">Brevibacillus borstelensis AK1</name>
    <dbReference type="NCBI Taxonomy" id="1300222"/>
    <lineage>
        <taxon>Bacteria</taxon>
        <taxon>Bacillati</taxon>
        <taxon>Bacillota</taxon>
        <taxon>Bacilli</taxon>
        <taxon>Bacillales</taxon>
        <taxon>Paenibacillaceae</taxon>
        <taxon>Brevibacillus</taxon>
    </lineage>
</organism>
<dbReference type="EMBL" id="APBN01000010">
    <property type="protein sequence ID" value="EMT51068.1"/>
    <property type="molecule type" value="Genomic_DNA"/>
</dbReference>
<protein>
    <submittedName>
        <fullName evidence="2">Spore cortex formation related protein</fullName>
    </submittedName>
</protein>
<gene>
    <name evidence="2" type="ORF">I532_19167</name>
</gene>
<evidence type="ECO:0000313" key="3">
    <source>
        <dbReference type="Proteomes" id="UP000012081"/>
    </source>
</evidence>